<reference evidence="8" key="1">
    <citation type="journal article" date="2019" name="Int. J. Syst. Evol. Microbiol.">
        <title>The Global Catalogue of Microorganisms (GCM) 10K type strain sequencing project: providing services to taxonomists for standard genome sequencing and annotation.</title>
        <authorList>
            <consortium name="The Broad Institute Genomics Platform"/>
            <consortium name="The Broad Institute Genome Sequencing Center for Infectious Disease"/>
            <person name="Wu L."/>
            <person name="Ma J."/>
        </authorList>
    </citation>
    <scope>NUCLEOTIDE SEQUENCE [LARGE SCALE GENOMIC DNA]</scope>
    <source>
        <strain evidence="8">CGMCC 1.8985</strain>
    </source>
</reference>
<evidence type="ECO:0000313" key="7">
    <source>
        <dbReference type="EMBL" id="GGK15813.1"/>
    </source>
</evidence>
<dbReference type="PANTHER" id="PTHR21631">
    <property type="entry name" value="ISOCITRATE LYASE/MALATE SYNTHASE"/>
    <property type="match status" value="1"/>
</dbReference>
<dbReference type="InterPro" id="IPR040442">
    <property type="entry name" value="Pyrv_kinase-like_dom_sf"/>
</dbReference>
<proteinExistence type="predicted"/>
<evidence type="ECO:0000256" key="5">
    <source>
        <dbReference type="ARBA" id="ARBA00023531"/>
    </source>
</evidence>
<dbReference type="Proteomes" id="UP000599009">
    <property type="component" value="Unassembled WGS sequence"/>
</dbReference>
<evidence type="ECO:0000256" key="4">
    <source>
        <dbReference type="ARBA" id="ARBA00023239"/>
    </source>
</evidence>
<dbReference type="Pfam" id="PF00463">
    <property type="entry name" value="ICL"/>
    <property type="match status" value="2"/>
</dbReference>
<dbReference type="PANTHER" id="PTHR21631:SF3">
    <property type="entry name" value="BIFUNCTIONAL GLYOXYLATE CYCLE PROTEIN"/>
    <property type="match status" value="1"/>
</dbReference>
<dbReference type="RefSeq" id="WP_132986629.1">
    <property type="nucleotide sequence ID" value="NZ_BMME01000002.1"/>
</dbReference>
<keyword evidence="3" id="KW-0479">Metal-binding</keyword>
<dbReference type="PROSITE" id="PS00161">
    <property type="entry name" value="ISOCITRATE_LYASE"/>
    <property type="match status" value="1"/>
</dbReference>
<dbReference type="EMBL" id="BMME01000002">
    <property type="protein sequence ID" value="GGK15813.1"/>
    <property type="molecule type" value="Genomic_DNA"/>
</dbReference>
<dbReference type="NCBIfam" id="TIGR01346">
    <property type="entry name" value="isocit_lyase"/>
    <property type="match status" value="1"/>
</dbReference>
<evidence type="ECO:0000256" key="6">
    <source>
        <dbReference type="NCBIfam" id="TIGR01346"/>
    </source>
</evidence>
<dbReference type="SUPFAM" id="SSF51621">
    <property type="entry name" value="Phosphoenolpyruvate/pyruvate domain"/>
    <property type="match status" value="1"/>
</dbReference>
<dbReference type="NCBIfam" id="NF011645">
    <property type="entry name" value="PRK15063.1"/>
    <property type="match status" value="1"/>
</dbReference>
<dbReference type="Gene3D" id="3.20.20.60">
    <property type="entry name" value="Phosphoenolpyruvate-binding domains"/>
    <property type="match status" value="1"/>
</dbReference>
<name>A0ABQ2ELQ1_9GAMM</name>
<gene>
    <name evidence="7" type="primary">aceA</name>
    <name evidence="7" type="ORF">GCM10011394_26260</name>
</gene>
<dbReference type="InterPro" id="IPR018523">
    <property type="entry name" value="Isocitrate_lyase_ph_CS"/>
</dbReference>
<dbReference type="InterPro" id="IPR015813">
    <property type="entry name" value="Pyrv/PenolPyrv_kinase-like_dom"/>
</dbReference>
<keyword evidence="4 7" id="KW-0456">Lyase</keyword>
<accession>A0ABQ2ELQ1</accession>
<sequence length="430" mass="46771">MSTKLPNAEAIRNDWATSPRWAGITRNYAAEDVVRLRGTVHVEHSLARLGAEKLWSSLHERDYVNALGALTGNQAMQQVKAGLKAIYLSGWQVAADANLAGQMYPDQSLYPADSVPAVVKRINNALLRADQLHHAEGDDSIDFLQPIVADAEAGFGGVLNAFELMKAMIEAGAAGVHFEDQLASVKKCGHMGGKVLVPTREAVEKLNAARLAADVCGVPTLLVARTDAEAADLLTSDVDDNDRPFTTGERTVEGFYKTRNGLDQAISRGLAYAPYADLVWCETGKPDLGFARAFAEAIHEKYPGKMLAYNCSPSFNWKKNLDDATIAKFQDEIATYGYRFQFITLAGFHALNYSMFNLAHGYARRQMSAFVELQESEFAAADKGFTAVKHQREVGTGYFDAVTQAIQQGQSSTTALAGSTEEEQFKVAAA</sequence>
<comment type="caution">
    <text evidence="7">The sequence shown here is derived from an EMBL/GenBank/DDBJ whole genome shotgun (WGS) entry which is preliminary data.</text>
</comment>
<evidence type="ECO:0000256" key="1">
    <source>
        <dbReference type="ARBA" id="ARBA00012909"/>
    </source>
</evidence>
<dbReference type="InterPro" id="IPR006254">
    <property type="entry name" value="Isocitrate_lyase"/>
</dbReference>
<dbReference type="GO" id="GO:0016829">
    <property type="term" value="F:lyase activity"/>
    <property type="evidence" value="ECO:0007669"/>
    <property type="project" value="UniProtKB-KW"/>
</dbReference>
<dbReference type="InterPro" id="IPR039556">
    <property type="entry name" value="ICL/PEPM"/>
</dbReference>
<dbReference type="PIRSF" id="PIRSF001362">
    <property type="entry name" value="Isocit_lyase"/>
    <property type="match status" value="1"/>
</dbReference>
<evidence type="ECO:0000256" key="3">
    <source>
        <dbReference type="ARBA" id="ARBA00022723"/>
    </source>
</evidence>
<evidence type="ECO:0000256" key="2">
    <source>
        <dbReference type="ARBA" id="ARBA00017446"/>
    </source>
</evidence>
<comment type="catalytic activity">
    <reaction evidence="5">
        <text>D-threo-isocitrate = glyoxylate + succinate</text>
        <dbReference type="Rhea" id="RHEA:13245"/>
        <dbReference type="ChEBI" id="CHEBI:15562"/>
        <dbReference type="ChEBI" id="CHEBI:30031"/>
        <dbReference type="ChEBI" id="CHEBI:36655"/>
        <dbReference type="EC" id="4.1.3.1"/>
    </reaction>
</comment>
<organism evidence="7 8">
    <name type="scientific">Luteimonas terricola</name>
    <dbReference type="NCBI Taxonomy" id="645597"/>
    <lineage>
        <taxon>Bacteria</taxon>
        <taxon>Pseudomonadati</taxon>
        <taxon>Pseudomonadota</taxon>
        <taxon>Gammaproteobacteria</taxon>
        <taxon>Lysobacterales</taxon>
        <taxon>Lysobacteraceae</taxon>
        <taxon>Luteimonas</taxon>
    </lineage>
</organism>
<dbReference type="CDD" id="cd00377">
    <property type="entry name" value="ICL_PEPM"/>
    <property type="match status" value="1"/>
</dbReference>
<evidence type="ECO:0000313" key="8">
    <source>
        <dbReference type="Proteomes" id="UP000599009"/>
    </source>
</evidence>
<keyword evidence="8" id="KW-1185">Reference proteome</keyword>
<protein>
    <recommendedName>
        <fullName evidence="2 6">Isocitrate lyase</fullName>
        <ecNumber evidence="1 6">4.1.3.1</ecNumber>
    </recommendedName>
</protein>
<dbReference type="EC" id="4.1.3.1" evidence="1 6"/>